<dbReference type="Proteomes" id="UP000015105">
    <property type="component" value="Chromosome 1D"/>
</dbReference>
<feature type="compositionally biased region" description="Basic residues" evidence="1">
    <location>
        <begin position="19"/>
        <end position="30"/>
    </location>
</feature>
<evidence type="ECO:0000256" key="1">
    <source>
        <dbReference type="SAM" id="MobiDB-lite"/>
    </source>
</evidence>
<protein>
    <submittedName>
        <fullName evidence="2">Uncharacterized protein</fullName>
    </submittedName>
</protein>
<evidence type="ECO:0000313" key="3">
    <source>
        <dbReference type="Proteomes" id="UP000015105"/>
    </source>
</evidence>
<name>A0A452YDE1_AEGTS</name>
<keyword evidence="3" id="KW-1185">Reference proteome</keyword>
<reference evidence="2" key="5">
    <citation type="journal article" date="2021" name="G3 (Bethesda)">
        <title>Aegilops tauschii genome assembly Aet v5.0 features greater sequence contiguity and improved annotation.</title>
        <authorList>
            <person name="Wang L."/>
            <person name="Zhu T."/>
            <person name="Rodriguez J.C."/>
            <person name="Deal K.R."/>
            <person name="Dubcovsky J."/>
            <person name="McGuire P.E."/>
            <person name="Lux T."/>
            <person name="Spannagl M."/>
            <person name="Mayer K.F.X."/>
            <person name="Baldrich P."/>
            <person name="Meyers B.C."/>
            <person name="Huo N."/>
            <person name="Gu Y.Q."/>
            <person name="Zhou H."/>
            <person name="Devos K.M."/>
            <person name="Bennetzen J.L."/>
            <person name="Unver T."/>
            <person name="Budak H."/>
            <person name="Gulick P.J."/>
            <person name="Galiba G."/>
            <person name="Kalapos B."/>
            <person name="Nelson D.R."/>
            <person name="Li P."/>
            <person name="You F.M."/>
            <person name="Luo M.C."/>
            <person name="Dvorak J."/>
        </authorList>
    </citation>
    <scope>NUCLEOTIDE SEQUENCE [LARGE SCALE GENOMIC DNA]</scope>
    <source>
        <strain evidence="2">cv. AL8/78</strain>
    </source>
</reference>
<organism evidence="2 3">
    <name type="scientific">Aegilops tauschii subsp. strangulata</name>
    <name type="common">Goatgrass</name>
    <dbReference type="NCBI Taxonomy" id="200361"/>
    <lineage>
        <taxon>Eukaryota</taxon>
        <taxon>Viridiplantae</taxon>
        <taxon>Streptophyta</taxon>
        <taxon>Embryophyta</taxon>
        <taxon>Tracheophyta</taxon>
        <taxon>Spermatophyta</taxon>
        <taxon>Magnoliopsida</taxon>
        <taxon>Liliopsida</taxon>
        <taxon>Poales</taxon>
        <taxon>Poaceae</taxon>
        <taxon>BOP clade</taxon>
        <taxon>Pooideae</taxon>
        <taxon>Triticodae</taxon>
        <taxon>Triticeae</taxon>
        <taxon>Triticinae</taxon>
        <taxon>Aegilops</taxon>
    </lineage>
</organism>
<sequence>MPPQSLPQWKPLEDTRSRPAARVRNRRHERLPHFRPTVALDHLPLQPPGISALVSRAGVKKFRGPGASNTEGPVHGQKSGFLFSNSNQHEQSECLTQRCRRMTFTQDLAFTNK</sequence>
<proteinExistence type="predicted"/>
<reference evidence="2" key="3">
    <citation type="journal article" date="2017" name="Nature">
        <title>Genome sequence of the progenitor of the wheat D genome Aegilops tauschii.</title>
        <authorList>
            <person name="Luo M.C."/>
            <person name="Gu Y.Q."/>
            <person name="Puiu D."/>
            <person name="Wang H."/>
            <person name="Twardziok S.O."/>
            <person name="Deal K.R."/>
            <person name="Huo N."/>
            <person name="Zhu T."/>
            <person name="Wang L."/>
            <person name="Wang Y."/>
            <person name="McGuire P.E."/>
            <person name="Liu S."/>
            <person name="Long H."/>
            <person name="Ramasamy R.K."/>
            <person name="Rodriguez J.C."/>
            <person name="Van S.L."/>
            <person name="Yuan L."/>
            <person name="Wang Z."/>
            <person name="Xia Z."/>
            <person name="Xiao L."/>
            <person name="Anderson O.D."/>
            <person name="Ouyang S."/>
            <person name="Liang Y."/>
            <person name="Zimin A.V."/>
            <person name="Pertea G."/>
            <person name="Qi P."/>
            <person name="Bennetzen J.L."/>
            <person name="Dai X."/>
            <person name="Dawson M.W."/>
            <person name="Muller H.G."/>
            <person name="Kugler K."/>
            <person name="Rivarola-Duarte L."/>
            <person name="Spannagl M."/>
            <person name="Mayer K.F.X."/>
            <person name="Lu F.H."/>
            <person name="Bevan M.W."/>
            <person name="Leroy P."/>
            <person name="Li P."/>
            <person name="You F.M."/>
            <person name="Sun Q."/>
            <person name="Liu Z."/>
            <person name="Lyons E."/>
            <person name="Wicker T."/>
            <person name="Salzberg S.L."/>
            <person name="Devos K.M."/>
            <person name="Dvorak J."/>
        </authorList>
    </citation>
    <scope>NUCLEOTIDE SEQUENCE [LARGE SCALE GENOMIC DNA]</scope>
    <source>
        <strain evidence="2">cv. AL8/78</strain>
    </source>
</reference>
<reference evidence="3" key="2">
    <citation type="journal article" date="2017" name="Nat. Plants">
        <title>The Aegilops tauschii genome reveals multiple impacts of transposons.</title>
        <authorList>
            <person name="Zhao G."/>
            <person name="Zou C."/>
            <person name="Li K."/>
            <person name="Wang K."/>
            <person name="Li T."/>
            <person name="Gao L."/>
            <person name="Zhang X."/>
            <person name="Wang H."/>
            <person name="Yang Z."/>
            <person name="Liu X."/>
            <person name="Jiang W."/>
            <person name="Mao L."/>
            <person name="Kong X."/>
            <person name="Jiao Y."/>
            <person name="Jia J."/>
        </authorList>
    </citation>
    <scope>NUCLEOTIDE SEQUENCE [LARGE SCALE GENOMIC DNA]</scope>
    <source>
        <strain evidence="3">cv. AL8/78</strain>
    </source>
</reference>
<evidence type="ECO:0000313" key="2">
    <source>
        <dbReference type="EnsemblPlants" id="AET1Gv20380800.21"/>
    </source>
</evidence>
<dbReference type="EnsemblPlants" id="AET1Gv20380800.21">
    <property type="protein sequence ID" value="AET1Gv20380800.21"/>
    <property type="gene ID" value="AET1Gv20380800"/>
</dbReference>
<dbReference type="Gramene" id="AET1Gv20380800.21">
    <property type="protein sequence ID" value="AET1Gv20380800.21"/>
    <property type="gene ID" value="AET1Gv20380800"/>
</dbReference>
<accession>A0A452YDE1</accession>
<dbReference type="AlphaFoldDB" id="A0A452YDE1"/>
<reference evidence="3" key="1">
    <citation type="journal article" date="2014" name="Science">
        <title>Ancient hybridizations among the ancestral genomes of bread wheat.</title>
        <authorList>
            <consortium name="International Wheat Genome Sequencing Consortium,"/>
            <person name="Marcussen T."/>
            <person name="Sandve S.R."/>
            <person name="Heier L."/>
            <person name="Spannagl M."/>
            <person name="Pfeifer M."/>
            <person name="Jakobsen K.S."/>
            <person name="Wulff B.B."/>
            <person name="Steuernagel B."/>
            <person name="Mayer K.F."/>
            <person name="Olsen O.A."/>
        </authorList>
    </citation>
    <scope>NUCLEOTIDE SEQUENCE [LARGE SCALE GENOMIC DNA]</scope>
    <source>
        <strain evidence="3">cv. AL8/78</strain>
    </source>
</reference>
<feature type="region of interest" description="Disordered" evidence="1">
    <location>
        <begin position="64"/>
        <end position="84"/>
    </location>
</feature>
<reference evidence="2" key="4">
    <citation type="submission" date="2019-03" db="UniProtKB">
        <authorList>
            <consortium name="EnsemblPlants"/>
        </authorList>
    </citation>
    <scope>IDENTIFICATION</scope>
</reference>
<feature type="region of interest" description="Disordered" evidence="1">
    <location>
        <begin position="1"/>
        <end position="35"/>
    </location>
</feature>